<evidence type="ECO:0000313" key="3">
    <source>
        <dbReference type="Proteomes" id="UP000239002"/>
    </source>
</evidence>
<dbReference type="InterPro" id="IPR036779">
    <property type="entry name" value="LysM_dom_sf"/>
</dbReference>
<name>A0A2S6IDG7_9FLAO</name>
<gene>
    <name evidence="2" type="ORF">LY01_03009</name>
</gene>
<proteinExistence type="predicted"/>
<dbReference type="CDD" id="cd00118">
    <property type="entry name" value="LysM"/>
    <property type="match status" value="1"/>
</dbReference>
<dbReference type="SMART" id="SM00257">
    <property type="entry name" value="LysM"/>
    <property type="match status" value="1"/>
</dbReference>
<protein>
    <submittedName>
        <fullName evidence="2">RHS repeat-associated protein</fullName>
    </submittedName>
</protein>
<dbReference type="Gene3D" id="3.10.350.10">
    <property type="entry name" value="LysM domain"/>
    <property type="match status" value="1"/>
</dbReference>
<dbReference type="AlphaFoldDB" id="A0A2S6IDG7"/>
<comment type="caution">
    <text evidence="2">The sequence shown here is derived from an EMBL/GenBank/DDBJ whole genome shotgun (WGS) entry which is preliminary data.</text>
</comment>
<accession>A0A2S6IDG7</accession>
<keyword evidence="3" id="KW-1185">Reference proteome</keyword>
<dbReference type="Gene3D" id="2.180.10.10">
    <property type="entry name" value="RHS repeat-associated core"/>
    <property type="match status" value="1"/>
</dbReference>
<dbReference type="EMBL" id="PTJE01000013">
    <property type="protein sequence ID" value="PPK92251.1"/>
    <property type="molecule type" value="Genomic_DNA"/>
</dbReference>
<dbReference type="Pfam" id="PF01476">
    <property type="entry name" value="LysM"/>
    <property type="match status" value="1"/>
</dbReference>
<dbReference type="PROSITE" id="PS51782">
    <property type="entry name" value="LYSM"/>
    <property type="match status" value="1"/>
</dbReference>
<feature type="domain" description="LysM" evidence="1">
    <location>
        <begin position="98"/>
        <end position="142"/>
    </location>
</feature>
<sequence>MTSFPYGMLLNNRHGSVDSDSYRYGFGGQEKDNEISGEANSYTAEFWQYDPRIGRRWNIDPMTQKYSWQSPYAVFNNNPLYFNDPKGLEGDNGNKKLKKHEVSQGETLTGIAETYGTSVVSLAKWNNIKDINKIFIGDSLIVTDPTRPKAYTSFENFLDIKNSSGWIFGSDEISEMSVSNGAELAAASISNQNVANITGYLLDKVKTSPTMISYESEILNQVKSDPRYEKENYYITGKRVIEFGGKRGSGDDWFSGNQNDPVFKKETWDTAFNQLTWALRHATVKYWAEVGKDGLITIQYKLYDTLDLSGSKGRSGTYNNVSNVLGFFYHDVANGNINLQTRGEWEVSK</sequence>
<organism evidence="2 3">
    <name type="scientific">Nonlabens xylanidelens</name>
    <dbReference type="NCBI Taxonomy" id="191564"/>
    <lineage>
        <taxon>Bacteria</taxon>
        <taxon>Pseudomonadati</taxon>
        <taxon>Bacteroidota</taxon>
        <taxon>Flavobacteriia</taxon>
        <taxon>Flavobacteriales</taxon>
        <taxon>Flavobacteriaceae</taxon>
        <taxon>Nonlabens</taxon>
    </lineage>
</organism>
<dbReference type="Proteomes" id="UP000239002">
    <property type="component" value="Unassembled WGS sequence"/>
</dbReference>
<dbReference type="SUPFAM" id="SSF54106">
    <property type="entry name" value="LysM domain"/>
    <property type="match status" value="1"/>
</dbReference>
<reference evidence="2 3" key="1">
    <citation type="submission" date="2018-02" db="EMBL/GenBank/DDBJ databases">
        <title>Genomic Encyclopedia of Archaeal and Bacterial Type Strains, Phase II (KMG-II): from individual species to whole genera.</title>
        <authorList>
            <person name="Goeker M."/>
        </authorList>
    </citation>
    <scope>NUCLEOTIDE SEQUENCE [LARGE SCALE GENOMIC DNA]</scope>
    <source>
        <strain evidence="2 3">DSM 16809</strain>
    </source>
</reference>
<evidence type="ECO:0000259" key="1">
    <source>
        <dbReference type="PROSITE" id="PS51782"/>
    </source>
</evidence>
<evidence type="ECO:0000313" key="2">
    <source>
        <dbReference type="EMBL" id="PPK92251.1"/>
    </source>
</evidence>
<dbReference type="InterPro" id="IPR018392">
    <property type="entry name" value="LysM"/>
</dbReference>